<evidence type="ECO:0000256" key="6">
    <source>
        <dbReference type="ARBA" id="ARBA00023004"/>
    </source>
</evidence>
<name>A0AAD5LLA2_PYTIN</name>
<dbReference type="GO" id="GO:0051213">
    <property type="term" value="F:dioxygenase activity"/>
    <property type="evidence" value="ECO:0007669"/>
    <property type="project" value="UniProtKB-KW"/>
</dbReference>
<feature type="compositionally biased region" description="Basic and acidic residues" evidence="8">
    <location>
        <begin position="21"/>
        <end position="34"/>
    </location>
</feature>
<keyword evidence="11" id="KW-1185">Reference proteome</keyword>
<keyword evidence="5" id="KW-0560">Oxidoreductase</keyword>
<comment type="caution">
    <text evidence="10">The sequence shown here is derived from an EMBL/GenBank/DDBJ whole genome shotgun (WGS) entry which is preliminary data.</text>
</comment>
<dbReference type="Pfam" id="PF13532">
    <property type="entry name" value="2OG-FeII_Oxy_2"/>
    <property type="match status" value="1"/>
</dbReference>
<dbReference type="InterPro" id="IPR005123">
    <property type="entry name" value="Oxoglu/Fe-dep_dioxygenase_dom"/>
</dbReference>
<dbReference type="InterPro" id="IPR027450">
    <property type="entry name" value="AlkB-like"/>
</dbReference>
<sequence length="238" mass="27178">MLQEERRRALAAKSDAALDASPKDNASREKRLESAPEAVGRPLDRWESRHPLNLEDFRVQGVSSVFYIPEWITGVEEQEIVDRVRSAPESAWVQLKHRRLQMYGGEVTTPFVAEPLPPWLEQIIDALIETKIFPVAHRPNHALINEYGVGDCILPHEDGPRYFPLVAIVSTSADAFVTFTRHRQHVDPEAHQQLRFPVKRRSLLLFTEDAYTKYLHGIDGIASGHRVSLTIRHVQEEP</sequence>
<gene>
    <name evidence="10" type="ORF">P43SY_003413</name>
</gene>
<feature type="region of interest" description="Disordered" evidence="8">
    <location>
        <begin position="1"/>
        <end position="39"/>
    </location>
</feature>
<dbReference type="Gene3D" id="2.60.120.590">
    <property type="entry name" value="Alpha-ketoglutarate-dependent dioxygenase AlkB-like"/>
    <property type="match status" value="1"/>
</dbReference>
<comment type="similarity">
    <text evidence="2">Belongs to the alkB family.</text>
</comment>
<dbReference type="PROSITE" id="PS51471">
    <property type="entry name" value="FE2OG_OXY"/>
    <property type="match status" value="1"/>
</dbReference>
<organism evidence="10 11">
    <name type="scientific">Pythium insidiosum</name>
    <name type="common">Pythiosis disease agent</name>
    <dbReference type="NCBI Taxonomy" id="114742"/>
    <lineage>
        <taxon>Eukaryota</taxon>
        <taxon>Sar</taxon>
        <taxon>Stramenopiles</taxon>
        <taxon>Oomycota</taxon>
        <taxon>Peronosporomycetes</taxon>
        <taxon>Pythiales</taxon>
        <taxon>Pythiaceae</taxon>
        <taxon>Pythium</taxon>
    </lineage>
</organism>
<keyword evidence="3" id="KW-0479">Metal-binding</keyword>
<dbReference type="SUPFAM" id="SSF51197">
    <property type="entry name" value="Clavaminate synthase-like"/>
    <property type="match status" value="1"/>
</dbReference>
<dbReference type="EMBL" id="JAKCXM010000101">
    <property type="protein sequence ID" value="KAJ0402481.1"/>
    <property type="molecule type" value="Genomic_DNA"/>
</dbReference>
<evidence type="ECO:0000256" key="1">
    <source>
        <dbReference type="ARBA" id="ARBA00004123"/>
    </source>
</evidence>
<evidence type="ECO:0000313" key="11">
    <source>
        <dbReference type="Proteomes" id="UP001209570"/>
    </source>
</evidence>
<evidence type="ECO:0000313" key="10">
    <source>
        <dbReference type="EMBL" id="KAJ0402481.1"/>
    </source>
</evidence>
<evidence type="ECO:0000259" key="9">
    <source>
        <dbReference type="PROSITE" id="PS51471"/>
    </source>
</evidence>
<dbReference type="PANTHER" id="PTHR46030">
    <property type="entry name" value="ALPHA-KETOGLUTARATE-DEPENDENT DIOXYGENASE ALKB HOMOLOG 6"/>
    <property type="match status" value="1"/>
</dbReference>
<evidence type="ECO:0000256" key="5">
    <source>
        <dbReference type="ARBA" id="ARBA00023002"/>
    </source>
</evidence>
<proteinExistence type="inferred from homology"/>
<reference evidence="10" key="1">
    <citation type="submission" date="2021-12" db="EMBL/GenBank/DDBJ databases">
        <title>Prjna785345.</title>
        <authorList>
            <person name="Rujirawat T."/>
            <person name="Krajaejun T."/>
        </authorList>
    </citation>
    <scope>NUCLEOTIDE SEQUENCE</scope>
    <source>
        <strain evidence="10">Pi057C3</strain>
    </source>
</reference>
<feature type="compositionally biased region" description="Low complexity" evidence="8">
    <location>
        <begin position="11"/>
        <end position="20"/>
    </location>
</feature>
<protein>
    <recommendedName>
        <fullName evidence="9">Fe2OG dioxygenase domain-containing protein</fullName>
    </recommendedName>
</protein>
<evidence type="ECO:0000256" key="7">
    <source>
        <dbReference type="ARBA" id="ARBA00023242"/>
    </source>
</evidence>
<dbReference type="GO" id="GO:0005634">
    <property type="term" value="C:nucleus"/>
    <property type="evidence" value="ECO:0007669"/>
    <property type="project" value="UniProtKB-SubCell"/>
</dbReference>
<dbReference type="InterPro" id="IPR037151">
    <property type="entry name" value="AlkB-like_sf"/>
</dbReference>
<dbReference type="PANTHER" id="PTHR46030:SF1">
    <property type="entry name" value="ALPHA-KETOGLUTARATE-DEPENDENT DIOXYGENASE ALKB HOMOLOG 6"/>
    <property type="match status" value="1"/>
</dbReference>
<keyword evidence="6" id="KW-0408">Iron</keyword>
<dbReference type="InterPro" id="IPR032862">
    <property type="entry name" value="ALKBH6"/>
</dbReference>
<accession>A0AAD5LLA2</accession>
<evidence type="ECO:0000256" key="8">
    <source>
        <dbReference type="SAM" id="MobiDB-lite"/>
    </source>
</evidence>
<keyword evidence="4" id="KW-0223">Dioxygenase</keyword>
<comment type="subcellular location">
    <subcellularLocation>
        <location evidence="1">Nucleus</location>
    </subcellularLocation>
</comment>
<evidence type="ECO:0000256" key="2">
    <source>
        <dbReference type="ARBA" id="ARBA00007879"/>
    </source>
</evidence>
<evidence type="ECO:0000256" key="3">
    <source>
        <dbReference type="ARBA" id="ARBA00022723"/>
    </source>
</evidence>
<feature type="domain" description="Fe2OG dioxygenase" evidence="9">
    <location>
        <begin position="138"/>
        <end position="235"/>
    </location>
</feature>
<keyword evidence="7" id="KW-0539">Nucleus</keyword>
<evidence type="ECO:0000256" key="4">
    <source>
        <dbReference type="ARBA" id="ARBA00022964"/>
    </source>
</evidence>
<dbReference type="Proteomes" id="UP001209570">
    <property type="component" value="Unassembled WGS sequence"/>
</dbReference>
<dbReference type="GO" id="GO:0046872">
    <property type="term" value="F:metal ion binding"/>
    <property type="evidence" value="ECO:0007669"/>
    <property type="project" value="UniProtKB-KW"/>
</dbReference>
<dbReference type="AlphaFoldDB" id="A0AAD5LLA2"/>